<gene>
    <name evidence="3" type="ORF">CSPHI_03480</name>
</gene>
<proteinExistence type="predicted"/>
<protein>
    <recommendedName>
        <fullName evidence="2">RNase H type-1 domain-containing protein</fullName>
    </recommendedName>
</protein>
<evidence type="ECO:0000313" key="4">
    <source>
        <dbReference type="Proteomes" id="UP000185469"/>
    </source>
</evidence>
<dbReference type="GO" id="GO:0003676">
    <property type="term" value="F:nucleic acid binding"/>
    <property type="evidence" value="ECO:0007669"/>
    <property type="project" value="InterPro"/>
</dbReference>
<dbReference type="Proteomes" id="UP000185469">
    <property type="component" value="Chromosome"/>
</dbReference>
<dbReference type="InterPro" id="IPR036397">
    <property type="entry name" value="RNaseH_sf"/>
</dbReference>
<evidence type="ECO:0000259" key="2">
    <source>
        <dbReference type="PROSITE" id="PS50879"/>
    </source>
</evidence>
<accession>A0A1L7CWR5</accession>
<name>A0A1L7CWR5_9CORY</name>
<dbReference type="PROSITE" id="PS50879">
    <property type="entry name" value="RNASE_H_1"/>
    <property type="match status" value="1"/>
</dbReference>
<evidence type="ECO:0000256" key="1">
    <source>
        <dbReference type="SAM" id="MobiDB-lite"/>
    </source>
</evidence>
<evidence type="ECO:0000313" key="3">
    <source>
        <dbReference type="EMBL" id="APT90284.1"/>
    </source>
</evidence>
<dbReference type="Gene3D" id="3.30.420.10">
    <property type="entry name" value="Ribonuclease H-like superfamily/Ribonuclease H"/>
    <property type="match status" value="1"/>
</dbReference>
<organism evidence="3 4">
    <name type="scientific">Corynebacterium sphenisci DSM 44792</name>
    <dbReference type="NCBI Taxonomy" id="1437874"/>
    <lineage>
        <taxon>Bacteria</taxon>
        <taxon>Bacillati</taxon>
        <taxon>Actinomycetota</taxon>
        <taxon>Actinomycetes</taxon>
        <taxon>Mycobacteriales</taxon>
        <taxon>Corynebacteriaceae</taxon>
        <taxon>Corynebacterium</taxon>
    </lineage>
</organism>
<sequence length="373" mass="39652">MDANLSPLIEPTTGGGFITVLALPTNTLSGHVRFTAVVAPDGSLEVFSDLVHHRGLDRRVREAVAALRRRHPEATVDYGQYRHLGHNPLHSPALVGYLEHLALSTPRTPAAPDGPATGFAGDLDCGGTLVVVSDATCLDGELATLGGVATDGSLWSRLVSLGPGEGSIQAELRAAELALTRPDPRARRIQLVSDCDAVARIIEQGDPDAEEARLPEARRLLDAVQVLRGMGIRVEAHHRPGHQGLPATEMADAVARHGMTRAIDDPLGQSRLARLHEFWRAHLTANHPDLGDLSEPGAWFGVEWLALLDREEITELHPLSRVRALMHPRPAAGGGRPAKVLDMTPPLSVRTPAPGATPAPPTGLGDMPAPMSA</sequence>
<dbReference type="InterPro" id="IPR002156">
    <property type="entry name" value="RNaseH_domain"/>
</dbReference>
<dbReference type="RefSeq" id="WP_075691504.1">
    <property type="nucleotide sequence ID" value="NZ_CP009248.1"/>
</dbReference>
<keyword evidence="4" id="KW-1185">Reference proteome</keyword>
<dbReference type="InterPro" id="IPR012337">
    <property type="entry name" value="RNaseH-like_sf"/>
</dbReference>
<reference evidence="3 4" key="1">
    <citation type="submission" date="2014-08" db="EMBL/GenBank/DDBJ databases">
        <title>Complete genome sequence of Corynebacterium sphenisci CECT 5990(T) (=DSM 44792(T)), isolated from healthy wild penguins.</title>
        <authorList>
            <person name="Ruckert C."/>
            <person name="Albersmeier A."/>
            <person name="Winkler A."/>
            <person name="Kalinowski J."/>
        </authorList>
    </citation>
    <scope>NUCLEOTIDE SEQUENCE [LARGE SCALE GENOMIC DNA]</scope>
    <source>
        <strain evidence="3 4">DSM 44792</strain>
    </source>
</reference>
<dbReference type="GO" id="GO:0004523">
    <property type="term" value="F:RNA-DNA hybrid ribonuclease activity"/>
    <property type="evidence" value="ECO:0007669"/>
    <property type="project" value="InterPro"/>
</dbReference>
<dbReference type="KEGG" id="csph:CSPHI_03480"/>
<dbReference type="EMBL" id="CP009248">
    <property type="protein sequence ID" value="APT90284.1"/>
    <property type="molecule type" value="Genomic_DNA"/>
</dbReference>
<dbReference type="AlphaFoldDB" id="A0A1L7CWR5"/>
<dbReference type="SUPFAM" id="SSF53098">
    <property type="entry name" value="Ribonuclease H-like"/>
    <property type="match status" value="1"/>
</dbReference>
<feature type="region of interest" description="Disordered" evidence="1">
    <location>
        <begin position="328"/>
        <end position="373"/>
    </location>
</feature>
<feature type="domain" description="RNase H type-1" evidence="2">
    <location>
        <begin position="125"/>
        <end position="260"/>
    </location>
</feature>